<accession>A0A7H8UH48</accession>
<dbReference type="PANTHER" id="PTHR33420">
    <property type="entry name" value="FIMBRIAL SUBUNIT ELFA-RELATED"/>
    <property type="match status" value="1"/>
</dbReference>
<dbReference type="GO" id="GO:0009289">
    <property type="term" value="C:pilus"/>
    <property type="evidence" value="ECO:0007669"/>
    <property type="project" value="InterPro"/>
</dbReference>
<protein>
    <submittedName>
        <fullName evidence="3">Fimbrial protein</fullName>
    </submittedName>
</protein>
<proteinExistence type="predicted"/>
<keyword evidence="1" id="KW-0732">Signal</keyword>
<dbReference type="AlphaFoldDB" id="A0A7H8UH48"/>
<feature type="domain" description="Fimbrial-type adhesion" evidence="2">
    <location>
        <begin position="39"/>
        <end position="172"/>
    </location>
</feature>
<evidence type="ECO:0000259" key="2">
    <source>
        <dbReference type="Pfam" id="PF00419"/>
    </source>
</evidence>
<feature type="chain" id="PRO_5028816497" evidence="1">
    <location>
        <begin position="31"/>
        <end position="173"/>
    </location>
</feature>
<dbReference type="Pfam" id="PF00419">
    <property type="entry name" value="Fimbrial"/>
    <property type="match status" value="1"/>
</dbReference>
<organism evidence="3 4">
    <name type="scientific">Enterobacter cloacae</name>
    <dbReference type="NCBI Taxonomy" id="550"/>
    <lineage>
        <taxon>Bacteria</taxon>
        <taxon>Pseudomonadati</taxon>
        <taxon>Pseudomonadota</taxon>
        <taxon>Gammaproteobacteria</taxon>
        <taxon>Enterobacterales</taxon>
        <taxon>Enterobacteriaceae</taxon>
        <taxon>Enterobacter</taxon>
        <taxon>Enterobacter cloacae complex</taxon>
    </lineage>
</organism>
<evidence type="ECO:0000256" key="1">
    <source>
        <dbReference type="SAM" id="SignalP"/>
    </source>
</evidence>
<dbReference type="InterPro" id="IPR036937">
    <property type="entry name" value="Adhesion_dom_fimbrial_sf"/>
</dbReference>
<sequence>MIHTLLNRSRARLRGAIFTLVLSASGHAFAVATGDSSDIAFHGTLKIHPCHINNDRDLSIHFDNVGIHKVDGQRYRQTISYQLVCDDIDPTWRLTMIVKGSAASFDASALSTNAAGLGIQILQNGQPFEINKALDITYQNPPTLEAVPVKDPSVSELSEGAFSATATLLAEYL</sequence>
<dbReference type="SUPFAM" id="SSF49401">
    <property type="entry name" value="Bacterial adhesins"/>
    <property type="match status" value="1"/>
</dbReference>
<dbReference type="PANTHER" id="PTHR33420:SF33">
    <property type="entry name" value="MINOR FIMBRIAL SUBUNIT"/>
    <property type="match status" value="1"/>
</dbReference>
<evidence type="ECO:0000313" key="4">
    <source>
        <dbReference type="Proteomes" id="UP000509421"/>
    </source>
</evidence>
<reference evidence="3 4" key="1">
    <citation type="submission" date="2020-06" db="EMBL/GenBank/DDBJ databases">
        <title>Long-read sequencing of DSM26481-BlokeschLab.</title>
        <authorList>
            <person name="Blokesch M."/>
        </authorList>
    </citation>
    <scope>NUCLEOTIDE SEQUENCE [LARGE SCALE GENOMIC DNA]</scope>
    <source>
        <strain evidence="3 4">DSM 26481</strain>
    </source>
</reference>
<dbReference type="InterPro" id="IPR008966">
    <property type="entry name" value="Adhesion_dom_sf"/>
</dbReference>
<name>A0A7H8UH48_ENTCL</name>
<dbReference type="InterPro" id="IPR000259">
    <property type="entry name" value="Adhesion_dom_fimbrial"/>
</dbReference>
<dbReference type="EMBL" id="CP056117">
    <property type="protein sequence ID" value="QKZ98804.1"/>
    <property type="molecule type" value="Genomic_DNA"/>
</dbReference>
<evidence type="ECO:0000313" key="3">
    <source>
        <dbReference type="EMBL" id="QKZ98804.1"/>
    </source>
</evidence>
<feature type="signal peptide" evidence="1">
    <location>
        <begin position="1"/>
        <end position="30"/>
    </location>
</feature>
<dbReference type="GO" id="GO:0043709">
    <property type="term" value="P:cell adhesion involved in single-species biofilm formation"/>
    <property type="evidence" value="ECO:0007669"/>
    <property type="project" value="TreeGrafter"/>
</dbReference>
<gene>
    <name evidence="3" type="ORF">HWQ14_14535</name>
</gene>
<dbReference type="Proteomes" id="UP000509421">
    <property type="component" value="Chromosome"/>
</dbReference>
<dbReference type="Gene3D" id="2.60.40.1090">
    <property type="entry name" value="Fimbrial-type adhesion domain"/>
    <property type="match status" value="1"/>
</dbReference>
<dbReference type="InterPro" id="IPR050263">
    <property type="entry name" value="Bact_Fimbrial_Adh_Pro"/>
</dbReference>
<dbReference type="RefSeq" id="WP_148419575.1">
    <property type="nucleotide sequence ID" value="NZ_CP056117.1"/>
</dbReference>